<reference evidence="1 2" key="1">
    <citation type="journal article" date="2013" name="BMC Genomics">
        <title>Comparison of the complete genome sequence of two closely related isolates of 'Candidatus Phytoplasma australiense' reveals genome plasticity.</title>
        <authorList>
            <person name="Andersen M.T."/>
            <person name="Liefting L.W."/>
            <person name="Havukkala I."/>
            <person name="Beever R.E."/>
        </authorList>
    </citation>
    <scope>NUCLEOTIDE SEQUENCE [LARGE SCALE GENOMIC DNA]</scope>
    <source>
        <strain evidence="1 2">NZSb11</strain>
    </source>
</reference>
<accession>R4RMP1</accession>
<evidence type="ECO:0000313" key="2">
    <source>
        <dbReference type="Proteomes" id="UP000013941"/>
    </source>
</evidence>
<keyword evidence="2" id="KW-1185">Reference proteome</keyword>
<dbReference type="AlphaFoldDB" id="R4RMP1"/>
<proteinExistence type="predicted"/>
<dbReference type="KEGG" id="nzs:SLY_0680"/>
<organism evidence="1 2">
    <name type="scientific">Strawberry lethal yellows phytoplasma (CPA) str. NZSb11</name>
    <dbReference type="NCBI Taxonomy" id="980422"/>
    <lineage>
        <taxon>Bacteria</taxon>
        <taxon>Bacillati</taxon>
        <taxon>Mycoplasmatota</taxon>
        <taxon>Mollicutes</taxon>
        <taxon>Acholeplasmatales</taxon>
        <taxon>Acholeplasmataceae</taxon>
        <taxon>Candidatus Phytoplasma</taxon>
        <taxon>16SrXII (Stolbur group)</taxon>
    </lineage>
</organism>
<evidence type="ECO:0000313" key="1">
    <source>
        <dbReference type="EMBL" id="AGL90595.1"/>
    </source>
</evidence>
<sequence length="35" mass="4465">MYFYQNVLRKEIKIIFLIFKKRKKDRLKISQSQNF</sequence>
<gene>
    <name evidence="1" type="ORF">SLY_0680</name>
</gene>
<protein>
    <submittedName>
        <fullName evidence="1">Uncharacterized protein</fullName>
    </submittedName>
</protein>
<dbReference type="EMBL" id="CP002548">
    <property type="protein sequence ID" value="AGL90595.1"/>
    <property type="molecule type" value="Genomic_DNA"/>
</dbReference>
<dbReference type="Proteomes" id="UP000013941">
    <property type="component" value="Chromosome"/>
</dbReference>
<dbReference type="HOGENOM" id="CLU_3367660_0_0_14"/>
<name>R4RMP1_PHYAS</name>